<feature type="transmembrane region" description="Helical" evidence="8">
    <location>
        <begin position="197"/>
        <end position="214"/>
    </location>
</feature>
<keyword evidence="5 8" id="KW-1133">Transmembrane helix</keyword>
<dbReference type="GO" id="GO:0009103">
    <property type="term" value="P:lipopolysaccharide biosynthetic process"/>
    <property type="evidence" value="ECO:0007669"/>
    <property type="project" value="TreeGrafter"/>
</dbReference>
<evidence type="ECO:0000313" key="9">
    <source>
        <dbReference type="EMBL" id="NNV22971.1"/>
    </source>
</evidence>
<name>A0A7Y3T8C8_9HYPH</name>
<evidence type="ECO:0000256" key="3">
    <source>
        <dbReference type="ARBA" id="ARBA00022679"/>
    </source>
</evidence>
<feature type="transmembrane region" description="Helical" evidence="8">
    <location>
        <begin position="331"/>
        <end position="350"/>
    </location>
</feature>
<dbReference type="PROSITE" id="PS01348">
    <property type="entry name" value="MRAY_2"/>
    <property type="match status" value="1"/>
</dbReference>
<feature type="transmembrane region" description="Helical" evidence="8">
    <location>
        <begin position="70"/>
        <end position="89"/>
    </location>
</feature>
<organism evidence="9 10">
    <name type="scientific">Brucella pseudogrignonensis</name>
    <dbReference type="NCBI Taxonomy" id="419475"/>
    <lineage>
        <taxon>Bacteria</taxon>
        <taxon>Pseudomonadati</taxon>
        <taxon>Pseudomonadota</taxon>
        <taxon>Alphaproteobacteria</taxon>
        <taxon>Hyphomicrobiales</taxon>
        <taxon>Brucellaceae</taxon>
        <taxon>Brucella/Ochrobactrum group</taxon>
        <taxon>Brucella</taxon>
    </lineage>
</organism>
<evidence type="ECO:0000256" key="4">
    <source>
        <dbReference type="ARBA" id="ARBA00022692"/>
    </source>
</evidence>
<feature type="transmembrane region" description="Helical" evidence="8">
    <location>
        <begin position="6"/>
        <end position="25"/>
    </location>
</feature>
<dbReference type="PANTHER" id="PTHR22926">
    <property type="entry name" value="PHOSPHO-N-ACETYLMURAMOYL-PENTAPEPTIDE-TRANSFERASE"/>
    <property type="match status" value="1"/>
</dbReference>
<proteinExistence type="predicted"/>
<feature type="transmembrane region" description="Helical" evidence="8">
    <location>
        <begin position="226"/>
        <end position="248"/>
    </location>
</feature>
<evidence type="ECO:0000256" key="5">
    <source>
        <dbReference type="ARBA" id="ARBA00022989"/>
    </source>
</evidence>
<feature type="binding site" evidence="7">
    <location>
        <position position="165"/>
    </location>
    <ligand>
        <name>Mg(2+)</name>
        <dbReference type="ChEBI" id="CHEBI:18420"/>
    </ligand>
</feature>
<keyword evidence="2" id="KW-1003">Cell membrane</keyword>
<sequence length="384" mass="40243">MTSLFWTTLLAFGMTVVFCLGFRGLAREWYLVDIPNARKRHDGNVPLCGGIAIFLAFLIAAPLAPMMTGPANAIALLPGLFLILMTGVVDDRFDLPVAPRLALQLLAAFLIIGLTGIKQIHLGLGQSASDSLAAAPAELLGDLLTGPLFVFIALTFIIGLVNAVNMSDGIDGLAGFASAVAFFWLAVISFGLSEDRLGIQSLILSSACAGFLIFNMRHPWRRKASLFLGDGGSTVLGAALAGTILLLANRHGASAFPILLWVVIVPVTDTLSLIIRRLWARKSPFSPDRQHLHHLLLDQGLSPGQAALAIGGLSLVSGAIAAAAIALEASAWAMLLAMVLPLGAHSLLVFRTRKGLHPILPASGMAADAVPATKTNITMPGATS</sequence>
<feature type="transmembrane region" description="Helical" evidence="8">
    <location>
        <begin position="173"/>
        <end position="191"/>
    </location>
</feature>
<dbReference type="InterPro" id="IPR000715">
    <property type="entry name" value="Glycosyl_transferase_4"/>
</dbReference>
<dbReference type="Proteomes" id="UP000526233">
    <property type="component" value="Unassembled WGS sequence"/>
</dbReference>
<evidence type="ECO:0000256" key="2">
    <source>
        <dbReference type="ARBA" id="ARBA00022475"/>
    </source>
</evidence>
<feature type="transmembrane region" description="Helical" evidence="8">
    <location>
        <begin position="140"/>
        <end position="161"/>
    </location>
</feature>
<protein>
    <submittedName>
        <fullName evidence="9">Undecaprenyl/decaprenyl-phosphate alpha-N-acetylglucosaminyl 1-phosphate transferase</fullName>
    </submittedName>
</protein>
<evidence type="ECO:0000256" key="6">
    <source>
        <dbReference type="ARBA" id="ARBA00023136"/>
    </source>
</evidence>
<dbReference type="CDD" id="cd06853">
    <property type="entry name" value="GT_WecA_like"/>
    <property type="match status" value="1"/>
</dbReference>
<evidence type="ECO:0000313" key="10">
    <source>
        <dbReference type="Proteomes" id="UP000526233"/>
    </source>
</evidence>
<accession>A0A7Y3T8C8</accession>
<keyword evidence="4 8" id="KW-0812">Transmembrane</keyword>
<dbReference type="GO" id="GO:0005886">
    <property type="term" value="C:plasma membrane"/>
    <property type="evidence" value="ECO:0007669"/>
    <property type="project" value="UniProtKB-SubCell"/>
</dbReference>
<dbReference type="Pfam" id="PF00953">
    <property type="entry name" value="Glycos_transf_4"/>
    <property type="match status" value="1"/>
</dbReference>
<feature type="transmembrane region" description="Helical" evidence="8">
    <location>
        <begin position="306"/>
        <end position="325"/>
    </location>
</feature>
<keyword evidence="3 9" id="KW-0808">Transferase</keyword>
<gene>
    <name evidence="9" type="ORF">EHE22_21435</name>
</gene>
<feature type="transmembrane region" description="Helical" evidence="8">
    <location>
        <begin position="45"/>
        <end position="64"/>
    </location>
</feature>
<feature type="transmembrane region" description="Helical" evidence="8">
    <location>
        <begin position="101"/>
        <end position="120"/>
    </location>
</feature>
<keyword evidence="7" id="KW-0479">Metal-binding</keyword>
<evidence type="ECO:0000256" key="1">
    <source>
        <dbReference type="ARBA" id="ARBA00004651"/>
    </source>
</evidence>
<comment type="cofactor">
    <cofactor evidence="7">
        <name>Mg(2+)</name>
        <dbReference type="ChEBI" id="CHEBI:18420"/>
    </cofactor>
</comment>
<keyword evidence="6 8" id="KW-0472">Membrane</keyword>
<reference evidence="9 10" key="1">
    <citation type="submission" date="2018-11" db="EMBL/GenBank/DDBJ databases">
        <title>Genome sequencing and analysis.</title>
        <authorList>
            <person name="Huang Y.-T."/>
        </authorList>
    </citation>
    <scope>NUCLEOTIDE SEQUENCE [LARGE SCALE GENOMIC DNA]</scope>
    <source>
        <strain evidence="9 10">SHIN</strain>
    </source>
</reference>
<feature type="binding site" evidence="7">
    <location>
        <position position="230"/>
    </location>
    <ligand>
        <name>Mg(2+)</name>
        <dbReference type="ChEBI" id="CHEBI:18420"/>
    </ligand>
</feature>
<comment type="subcellular location">
    <subcellularLocation>
        <location evidence="1">Cell membrane</location>
        <topology evidence="1">Multi-pass membrane protein</topology>
    </subcellularLocation>
</comment>
<dbReference type="RefSeq" id="WP_171380228.1">
    <property type="nucleotide sequence ID" value="NZ_JBLZNL010000005.1"/>
</dbReference>
<comment type="caution">
    <text evidence="9">The sequence shown here is derived from an EMBL/GenBank/DDBJ whole genome shotgun (WGS) entry which is preliminary data.</text>
</comment>
<evidence type="ECO:0000256" key="7">
    <source>
        <dbReference type="PIRSR" id="PIRSR600715-1"/>
    </source>
</evidence>
<keyword evidence="7" id="KW-0460">Magnesium</keyword>
<dbReference type="EMBL" id="PKQI01000004">
    <property type="protein sequence ID" value="NNV22971.1"/>
    <property type="molecule type" value="Genomic_DNA"/>
</dbReference>
<dbReference type="PANTHER" id="PTHR22926:SF3">
    <property type="entry name" value="UNDECAPRENYL-PHOSPHATE ALPHA-N-ACETYLGLUCOSAMINYL 1-PHOSPHATE TRANSFERASE"/>
    <property type="match status" value="1"/>
</dbReference>
<dbReference type="GO" id="GO:0071555">
    <property type="term" value="P:cell wall organization"/>
    <property type="evidence" value="ECO:0007669"/>
    <property type="project" value="TreeGrafter"/>
</dbReference>
<dbReference type="GO" id="GO:0046872">
    <property type="term" value="F:metal ion binding"/>
    <property type="evidence" value="ECO:0007669"/>
    <property type="project" value="UniProtKB-KW"/>
</dbReference>
<feature type="transmembrane region" description="Helical" evidence="8">
    <location>
        <begin position="254"/>
        <end position="275"/>
    </location>
</feature>
<dbReference type="AlphaFoldDB" id="A0A7Y3T8C8"/>
<dbReference type="GO" id="GO:0044038">
    <property type="term" value="P:cell wall macromolecule biosynthetic process"/>
    <property type="evidence" value="ECO:0007669"/>
    <property type="project" value="TreeGrafter"/>
</dbReference>
<dbReference type="GO" id="GO:0016780">
    <property type="term" value="F:phosphotransferase activity, for other substituted phosphate groups"/>
    <property type="evidence" value="ECO:0007669"/>
    <property type="project" value="InterPro"/>
</dbReference>
<evidence type="ECO:0000256" key="8">
    <source>
        <dbReference type="SAM" id="Phobius"/>
    </source>
</evidence>
<dbReference type="InterPro" id="IPR018480">
    <property type="entry name" value="PNAcMuramoyl-5peptid_Trfase_CS"/>
</dbReference>